<keyword evidence="2" id="KW-0812">Transmembrane</keyword>
<name>A0A1F7JD20_9BACT</name>
<protein>
    <submittedName>
        <fullName evidence="3">Uncharacterized protein</fullName>
    </submittedName>
</protein>
<comment type="caution">
    <text evidence="3">The sequence shown here is derived from an EMBL/GenBank/DDBJ whole genome shotgun (WGS) entry which is preliminary data.</text>
</comment>
<sequence length="335" mass="37640">MSERRRRQKNRQVSETNMTRRDVIRTVVVITGVLGLGGAAGAAYLVNRASNGVQDKTQHLSLLQDKEVRVEELIEQLDRSLAGLKEKIANNTVYSAEITQRLLAPLELYERNKANPNRNKAAQRRQDFEAGRESASQNITLNITDPDAFAIDITEQPDPSIVAEYKASDSTLVLRPDFEPGSNLSVLVAYHELVHAYQDQQLKQSVVDGDSIAMRIYVNRRAKSAGSDKRAIILDEAEAYIMQTYSFNILSQGQLQQDAASGSISGDKYQESLHVSQHDRYKLDFFLQIADSMFDSSTTLDYTAPEFTQFMVEHHRQQGRVPYDIDSAGNLQPMP</sequence>
<proteinExistence type="predicted"/>
<organism evidence="3 4">
    <name type="scientific">Candidatus Roizmanbacteria bacterium RIFCSPLOWO2_02_FULL_36_11</name>
    <dbReference type="NCBI Taxonomy" id="1802071"/>
    <lineage>
        <taxon>Bacteria</taxon>
        <taxon>Candidatus Roizmaniibacteriota</taxon>
    </lineage>
</organism>
<dbReference type="EMBL" id="MGAV01000018">
    <property type="protein sequence ID" value="OGK53505.1"/>
    <property type="molecule type" value="Genomic_DNA"/>
</dbReference>
<dbReference type="InterPro" id="IPR006311">
    <property type="entry name" value="TAT_signal"/>
</dbReference>
<keyword evidence="2" id="KW-0472">Membrane</keyword>
<evidence type="ECO:0000256" key="1">
    <source>
        <dbReference type="SAM" id="MobiDB-lite"/>
    </source>
</evidence>
<dbReference type="PROSITE" id="PS51318">
    <property type="entry name" value="TAT"/>
    <property type="match status" value="1"/>
</dbReference>
<dbReference type="AlphaFoldDB" id="A0A1F7JD20"/>
<feature type="transmembrane region" description="Helical" evidence="2">
    <location>
        <begin position="27"/>
        <end position="46"/>
    </location>
</feature>
<dbReference type="Proteomes" id="UP000177418">
    <property type="component" value="Unassembled WGS sequence"/>
</dbReference>
<evidence type="ECO:0000313" key="4">
    <source>
        <dbReference type="Proteomes" id="UP000177418"/>
    </source>
</evidence>
<keyword evidence="2" id="KW-1133">Transmembrane helix</keyword>
<feature type="region of interest" description="Disordered" evidence="1">
    <location>
        <begin position="114"/>
        <end position="134"/>
    </location>
</feature>
<evidence type="ECO:0000256" key="2">
    <source>
        <dbReference type="SAM" id="Phobius"/>
    </source>
</evidence>
<accession>A0A1F7JD20</accession>
<reference evidence="3 4" key="1">
    <citation type="journal article" date="2016" name="Nat. Commun.">
        <title>Thousands of microbial genomes shed light on interconnected biogeochemical processes in an aquifer system.</title>
        <authorList>
            <person name="Anantharaman K."/>
            <person name="Brown C.T."/>
            <person name="Hug L.A."/>
            <person name="Sharon I."/>
            <person name="Castelle C.J."/>
            <person name="Probst A.J."/>
            <person name="Thomas B.C."/>
            <person name="Singh A."/>
            <person name="Wilkins M.J."/>
            <person name="Karaoz U."/>
            <person name="Brodie E.L."/>
            <person name="Williams K.H."/>
            <person name="Hubbard S.S."/>
            <person name="Banfield J.F."/>
        </authorList>
    </citation>
    <scope>NUCLEOTIDE SEQUENCE [LARGE SCALE GENOMIC DNA]</scope>
</reference>
<evidence type="ECO:0000313" key="3">
    <source>
        <dbReference type="EMBL" id="OGK53505.1"/>
    </source>
</evidence>
<gene>
    <name evidence="3" type="ORF">A3H78_04750</name>
</gene>